<protein>
    <submittedName>
        <fullName evidence="1">Uncharacterized protein</fullName>
    </submittedName>
</protein>
<dbReference type="Proteomes" id="UP001150001">
    <property type="component" value="Unassembled WGS sequence"/>
</dbReference>
<name>A0ABT5GMC9_9VIBR</name>
<comment type="caution">
    <text evidence="1">The sequence shown here is derived from an EMBL/GenBank/DDBJ whole genome shotgun (WGS) entry which is preliminary data.</text>
</comment>
<accession>A0ABT5GMC9</accession>
<dbReference type="RefSeq" id="WP_272236803.1">
    <property type="nucleotide sequence ID" value="NZ_JAPFIQ010000028.1"/>
</dbReference>
<organism evidence="1 2">
    <name type="scientific">Vibrio europaeus</name>
    <dbReference type="NCBI Taxonomy" id="300876"/>
    <lineage>
        <taxon>Bacteria</taxon>
        <taxon>Pseudomonadati</taxon>
        <taxon>Pseudomonadota</taxon>
        <taxon>Gammaproteobacteria</taxon>
        <taxon>Vibrionales</taxon>
        <taxon>Vibrionaceae</taxon>
        <taxon>Vibrio</taxon>
        <taxon>Vibrio oreintalis group</taxon>
    </lineage>
</organism>
<sequence>MIKFDISGATKIAYLAIDSYSNVYITDKRPNYASAYIKAPEVVCNILLVKLLNVLAITDFDVKNNKYTFLTEDADNVHELLELYSSQFGCYSQYLVILDEDCFGEPRDRFEFDLSLKRQLLDDYSRQGKSLDLLQVASGIAVDALSIRKFGGHVEVINRLGANYTV</sequence>
<reference evidence="1" key="1">
    <citation type="submission" date="2022-11" db="EMBL/GenBank/DDBJ databases">
        <title>Role of the vibriolysin VemA secreted by the emergent pathogen Vibrio europaeus in the colonization of Manila clam mucus.</title>
        <authorList>
            <person name="Martinez C."/>
            <person name="Rodriguez S."/>
            <person name="Vences A."/>
            <person name="Barja J.L."/>
            <person name="Toranzo A.E."/>
            <person name="Dubert J."/>
        </authorList>
    </citation>
    <scope>NUCLEOTIDE SEQUENCE</scope>
    <source>
        <strain evidence="1">3454</strain>
    </source>
</reference>
<evidence type="ECO:0000313" key="2">
    <source>
        <dbReference type="Proteomes" id="UP001150001"/>
    </source>
</evidence>
<evidence type="ECO:0000313" key="1">
    <source>
        <dbReference type="EMBL" id="MDC5738433.1"/>
    </source>
</evidence>
<dbReference type="EMBL" id="JAPFIT010000003">
    <property type="protein sequence ID" value="MDC5738433.1"/>
    <property type="molecule type" value="Genomic_DNA"/>
</dbReference>
<gene>
    <name evidence="1" type="ORF">OPW20_00035</name>
</gene>
<keyword evidence="2" id="KW-1185">Reference proteome</keyword>
<proteinExistence type="predicted"/>